<comment type="caution">
    <text evidence="2">The sequence shown here is derived from an EMBL/GenBank/DDBJ whole genome shotgun (WGS) entry which is preliminary data.</text>
</comment>
<keyword evidence="1" id="KW-0472">Membrane</keyword>
<protein>
    <recommendedName>
        <fullName evidence="4">YwiC-like protein</fullName>
    </recommendedName>
</protein>
<name>A0ABR9HXZ4_9PSEU</name>
<keyword evidence="3" id="KW-1185">Reference proteome</keyword>
<dbReference type="Proteomes" id="UP000631670">
    <property type="component" value="Unassembled WGS sequence"/>
</dbReference>
<gene>
    <name evidence="2" type="ORF">H4696_002873</name>
</gene>
<evidence type="ECO:0000313" key="3">
    <source>
        <dbReference type="Proteomes" id="UP000631670"/>
    </source>
</evidence>
<accession>A0ABR9HXZ4</accession>
<keyword evidence="1" id="KW-1133">Transmembrane helix</keyword>
<sequence>MSTRTPARRRDPVLPGQHGAWGFLALPLLLGIAATGWSFWLVPLAVAWVAAYPCSWALTGLLTARRPERFRKAARLWTPICVAAGVPLLVTHLWLGGVLVAYLLLFVVNLRLARARRERSLANGLVLIAECVLLVPVVAGVVDGEIGTLPVLTAAVLTALALVGSTLHVKSLIRERANPAYTRASRAFALASPVVVYLVSGHGWLVVPFVLLAVRAFWWHDPSWRPARIGLVELGGLVCVAAAAFPVL</sequence>
<feature type="transmembrane region" description="Helical" evidence="1">
    <location>
        <begin position="148"/>
        <end position="167"/>
    </location>
</feature>
<feature type="transmembrane region" description="Helical" evidence="1">
    <location>
        <begin position="125"/>
        <end position="142"/>
    </location>
</feature>
<reference evidence="2 3" key="1">
    <citation type="submission" date="2020-10" db="EMBL/GenBank/DDBJ databases">
        <title>Sequencing the genomes of 1000 actinobacteria strains.</title>
        <authorList>
            <person name="Klenk H.-P."/>
        </authorList>
    </citation>
    <scope>NUCLEOTIDE SEQUENCE [LARGE SCALE GENOMIC DNA]</scope>
    <source>
        <strain evidence="2 3">DSM 44653</strain>
    </source>
</reference>
<proteinExistence type="predicted"/>
<feature type="transmembrane region" description="Helical" evidence="1">
    <location>
        <begin position="21"/>
        <end position="40"/>
    </location>
</feature>
<evidence type="ECO:0000256" key="1">
    <source>
        <dbReference type="SAM" id="Phobius"/>
    </source>
</evidence>
<feature type="transmembrane region" description="Helical" evidence="1">
    <location>
        <begin position="96"/>
        <end position="113"/>
    </location>
</feature>
<keyword evidence="1" id="KW-0812">Transmembrane</keyword>
<dbReference type="EMBL" id="JADBEG010000001">
    <property type="protein sequence ID" value="MBE1495773.1"/>
    <property type="molecule type" value="Genomic_DNA"/>
</dbReference>
<feature type="transmembrane region" description="Helical" evidence="1">
    <location>
        <begin position="73"/>
        <end position="90"/>
    </location>
</feature>
<feature type="transmembrane region" description="Helical" evidence="1">
    <location>
        <begin position="229"/>
        <end position="247"/>
    </location>
</feature>
<dbReference type="RefSeq" id="WP_158104377.1">
    <property type="nucleotide sequence ID" value="NZ_JADBEG010000001.1"/>
</dbReference>
<dbReference type="Pfam" id="PF14256">
    <property type="entry name" value="YwiC"/>
    <property type="match status" value="1"/>
</dbReference>
<evidence type="ECO:0008006" key="4">
    <source>
        <dbReference type="Google" id="ProtNLM"/>
    </source>
</evidence>
<dbReference type="InterPro" id="IPR025576">
    <property type="entry name" value="YwiC"/>
</dbReference>
<organism evidence="2 3">
    <name type="scientific">Amycolatopsis lexingtonensis</name>
    <dbReference type="NCBI Taxonomy" id="218822"/>
    <lineage>
        <taxon>Bacteria</taxon>
        <taxon>Bacillati</taxon>
        <taxon>Actinomycetota</taxon>
        <taxon>Actinomycetes</taxon>
        <taxon>Pseudonocardiales</taxon>
        <taxon>Pseudonocardiaceae</taxon>
        <taxon>Amycolatopsis</taxon>
    </lineage>
</organism>
<feature type="transmembrane region" description="Helical" evidence="1">
    <location>
        <begin position="46"/>
        <end position="64"/>
    </location>
</feature>
<feature type="transmembrane region" description="Helical" evidence="1">
    <location>
        <begin position="188"/>
        <end position="217"/>
    </location>
</feature>
<evidence type="ECO:0000313" key="2">
    <source>
        <dbReference type="EMBL" id="MBE1495773.1"/>
    </source>
</evidence>